<keyword evidence="1" id="KW-1133">Transmembrane helix</keyword>
<gene>
    <name evidence="2" type="ORF">TEHN7118_0623</name>
</gene>
<accession>A0A2H6DLZ3</accession>
<evidence type="ECO:0000313" key="3">
    <source>
        <dbReference type="Proteomes" id="UP000236214"/>
    </source>
</evidence>
<dbReference type="RefSeq" id="WP_061840725.1">
    <property type="nucleotide sequence ID" value="NZ_BDDZ01000073.1"/>
</dbReference>
<evidence type="ECO:0000256" key="1">
    <source>
        <dbReference type="SAM" id="Phobius"/>
    </source>
</evidence>
<feature type="transmembrane region" description="Helical" evidence="1">
    <location>
        <begin position="49"/>
        <end position="68"/>
    </location>
</feature>
<dbReference type="EMBL" id="BDEC01000022">
    <property type="protein sequence ID" value="GBD67817.1"/>
    <property type="molecule type" value="Genomic_DNA"/>
</dbReference>
<reference evidence="2 3" key="1">
    <citation type="submission" date="2016-05" db="EMBL/GenBank/DDBJ databases">
        <title>Whole genome sequencing of Tetragenococcus halophilus subsp. halophilus NISL 7118.</title>
        <authorList>
            <person name="Shiwa Y."/>
            <person name="Nishimura I."/>
            <person name="Yoshikawa H."/>
            <person name="Koyama Y."/>
            <person name="Oguma T."/>
        </authorList>
    </citation>
    <scope>NUCLEOTIDE SEQUENCE [LARGE SCALE GENOMIC DNA]</scope>
    <source>
        <strain evidence="2 3">NISL 7118</strain>
    </source>
</reference>
<sequence length="129" mass="14284">MENNLVTLSAIVVAILFVSLAIFQELLTLGFPFAEFTLGGYYKVLPKKLRAISAISSLILLFMAIIVLKHAKIFNGLDFLPSHVLMWIITIALGLMTLANLMSQSKKEKYTMTPVSAVTFLLCLYITLA</sequence>
<protein>
    <submittedName>
        <fullName evidence="2">Uncharacterized protein</fullName>
    </submittedName>
</protein>
<feature type="transmembrane region" description="Helical" evidence="1">
    <location>
        <begin position="80"/>
        <end position="98"/>
    </location>
</feature>
<proteinExistence type="predicted"/>
<dbReference type="Proteomes" id="UP000236214">
    <property type="component" value="Unassembled WGS sequence"/>
</dbReference>
<keyword evidence="1" id="KW-0812">Transmembrane</keyword>
<comment type="caution">
    <text evidence="2">The sequence shown here is derived from an EMBL/GenBank/DDBJ whole genome shotgun (WGS) entry which is preliminary data.</text>
</comment>
<name>A0A2H6DLZ3_TETHA</name>
<feature type="transmembrane region" description="Helical" evidence="1">
    <location>
        <begin position="110"/>
        <end position="128"/>
    </location>
</feature>
<feature type="transmembrane region" description="Helical" evidence="1">
    <location>
        <begin position="6"/>
        <end position="28"/>
    </location>
</feature>
<organism evidence="2 3">
    <name type="scientific">Tetragenococcus halophilus subsp. halophilus</name>
    <dbReference type="NCBI Taxonomy" id="1513897"/>
    <lineage>
        <taxon>Bacteria</taxon>
        <taxon>Bacillati</taxon>
        <taxon>Bacillota</taxon>
        <taxon>Bacilli</taxon>
        <taxon>Lactobacillales</taxon>
        <taxon>Enterococcaceae</taxon>
        <taxon>Tetragenococcus</taxon>
    </lineage>
</organism>
<keyword evidence="3" id="KW-1185">Reference proteome</keyword>
<evidence type="ECO:0000313" key="2">
    <source>
        <dbReference type="EMBL" id="GBD67817.1"/>
    </source>
</evidence>
<keyword evidence="1" id="KW-0472">Membrane</keyword>
<dbReference type="AlphaFoldDB" id="A0A2H6DLZ3"/>